<accession>A0A9D5HB58</accession>
<dbReference type="Pfam" id="PF00450">
    <property type="entry name" value="Peptidase_S10"/>
    <property type="match status" value="1"/>
</dbReference>
<organism evidence="3 4">
    <name type="scientific">Dioscorea zingiberensis</name>
    <dbReference type="NCBI Taxonomy" id="325984"/>
    <lineage>
        <taxon>Eukaryota</taxon>
        <taxon>Viridiplantae</taxon>
        <taxon>Streptophyta</taxon>
        <taxon>Embryophyta</taxon>
        <taxon>Tracheophyta</taxon>
        <taxon>Spermatophyta</taxon>
        <taxon>Magnoliopsida</taxon>
        <taxon>Liliopsida</taxon>
        <taxon>Dioscoreales</taxon>
        <taxon>Dioscoreaceae</taxon>
        <taxon>Dioscorea</taxon>
    </lineage>
</organism>
<dbReference type="GO" id="GO:0006508">
    <property type="term" value="P:proteolysis"/>
    <property type="evidence" value="ECO:0007669"/>
    <property type="project" value="InterPro"/>
</dbReference>
<evidence type="ECO:0000313" key="3">
    <source>
        <dbReference type="EMBL" id="KAJ0970129.1"/>
    </source>
</evidence>
<keyword evidence="2" id="KW-0732">Signal</keyword>
<dbReference type="EMBL" id="JAGGNH010000006">
    <property type="protein sequence ID" value="KAJ0970129.1"/>
    <property type="molecule type" value="Genomic_DNA"/>
</dbReference>
<feature type="signal peptide" evidence="2">
    <location>
        <begin position="1"/>
        <end position="23"/>
    </location>
</feature>
<reference evidence="3" key="2">
    <citation type="journal article" date="2022" name="Hortic Res">
        <title>The genome of Dioscorea zingiberensis sheds light on the biosynthesis, origin and evolution of the medicinally important diosgenin saponins.</title>
        <authorList>
            <person name="Li Y."/>
            <person name="Tan C."/>
            <person name="Li Z."/>
            <person name="Guo J."/>
            <person name="Li S."/>
            <person name="Chen X."/>
            <person name="Wang C."/>
            <person name="Dai X."/>
            <person name="Yang H."/>
            <person name="Song W."/>
            <person name="Hou L."/>
            <person name="Xu J."/>
            <person name="Tong Z."/>
            <person name="Xu A."/>
            <person name="Yuan X."/>
            <person name="Wang W."/>
            <person name="Yang Q."/>
            <person name="Chen L."/>
            <person name="Sun Z."/>
            <person name="Wang K."/>
            <person name="Pan B."/>
            <person name="Chen J."/>
            <person name="Bao Y."/>
            <person name="Liu F."/>
            <person name="Qi X."/>
            <person name="Gang D.R."/>
            <person name="Wen J."/>
            <person name="Li J."/>
        </authorList>
    </citation>
    <scope>NUCLEOTIDE SEQUENCE</scope>
    <source>
        <strain evidence="3">Dzin_1.0</strain>
    </source>
</reference>
<dbReference type="InterPro" id="IPR029058">
    <property type="entry name" value="AB_hydrolase_fold"/>
</dbReference>
<evidence type="ECO:0000256" key="2">
    <source>
        <dbReference type="SAM" id="SignalP"/>
    </source>
</evidence>
<dbReference type="PANTHER" id="PTHR11802:SF280">
    <property type="entry name" value="SERINE CARBOXYPEPTIDASE-LIKE 35"/>
    <property type="match status" value="1"/>
</dbReference>
<dbReference type="SUPFAM" id="SSF53474">
    <property type="entry name" value="alpha/beta-Hydrolases"/>
    <property type="match status" value="1"/>
</dbReference>
<dbReference type="Proteomes" id="UP001085076">
    <property type="component" value="Miscellaneous, Linkage group lg06"/>
</dbReference>
<feature type="chain" id="PRO_5039352002" description="Serine carboxypeptidase" evidence="2">
    <location>
        <begin position="24"/>
        <end position="241"/>
    </location>
</feature>
<evidence type="ECO:0008006" key="5">
    <source>
        <dbReference type="Google" id="ProtNLM"/>
    </source>
</evidence>
<proteinExistence type="inferred from homology"/>
<comment type="caution">
    <text evidence="3">The sequence shown here is derived from an EMBL/GenBank/DDBJ whole genome shotgun (WGS) entry which is preliminary data.</text>
</comment>
<dbReference type="PANTHER" id="PTHR11802">
    <property type="entry name" value="SERINE PROTEASE FAMILY S10 SERINE CARBOXYPEPTIDASE"/>
    <property type="match status" value="1"/>
</dbReference>
<dbReference type="Gene3D" id="3.40.50.1820">
    <property type="entry name" value="alpha/beta hydrolase"/>
    <property type="match status" value="2"/>
</dbReference>
<dbReference type="GO" id="GO:0004185">
    <property type="term" value="F:serine-type carboxypeptidase activity"/>
    <property type="evidence" value="ECO:0007669"/>
    <property type="project" value="InterPro"/>
</dbReference>
<name>A0A9D5HB58_9LILI</name>
<dbReference type="OrthoDB" id="443318at2759"/>
<evidence type="ECO:0000313" key="4">
    <source>
        <dbReference type="Proteomes" id="UP001085076"/>
    </source>
</evidence>
<dbReference type="InterPro" id="IPR001563">
    <property type="entry name" value="Peptidase_S10"/>
</dbReference>
<sequence length="241" mass="26985">MAYRSSVLLSIFVFLEISILSEGALGPESDLVTGLPGQPTVGFRHYAGYVPVGRSNDKALFYWFFEADGGSEDKPLLLWLNGGHFVPQLAELIYEGNKRASEDSRINFKGIMIGNPVLNSETDQMGMVDYAWSHAIISDQVYSKIKECAFYKGEIKRETKACNHAINAFVKSYSDIDMYSIYTPLCLNHSTTSHSWPRPKLVAAARLFRQHVSPHLNMALSKLTMIYTSDDDENNETGRVA</sequence>
<evidence type="ECO:0000256" key="1">
    <source>
        <dbReference type="ARBA" id="ARBA00009431"/>
    </source>
</evidence>
<gene>
    <name evidence="3" type="ORF">J5N97_023006</name>
</gene>
<comment type="similarity">
    <text evidence="1">Belongs to the peptidase S10 family.</text>
</comment>
<protein>
    <recommendedName>
        <fullName evidence="5">Serine carboxypeptidase</fullName>
    </recommendedName>
</protein>
<dbReference type="GO" id="GO:0005773">
    <property type="term" value="C:vacuole"/>
    <property type="evidence" value="ECO:0007669"/>
    <property type="project" value="TreeGrafter"/>
</dbReference>
<keyword evidence="4" id="KW-1185">Reference proteome</keyword>
<reference evidence="3" key="1">
    <citation type="submission" date="2021-03" db="EMBL/GenBank/DDBJ databases">
        <authorList>
            <person name="Li Z."/>
            <person name="Yang C."/>
        </authorList>
    </citation>
    <scope>NUCLEOTIDE SEQUENCE</scope>
    <source>
        <strain evidence="3">Dzin_1.0</strain>
        <tissue evidence="3">Leaf</tissue>
    </source>
</reference>
<dbReference type="AlphaFoldDB" id="A0A9D5HB58"/>